<evidence type="ECO:0000313" key="3">
    <source>
        <dbReference type="Proteomes" id="UP001190700"/>
    </source>
</evidence>
<dbReference type="Proteomes" id="UP001190700">
    <property type="component" value="Unassembled WGS sequence"/>
</dbReference>
<protein>
    <submittedName>
        <fullName evidence="2">Uncharacterized protein</fullName>
    </submittedName>
</protein>
<gene>
    <name evidence="2" type="ORF">CYMTET_23847</name>
</gene>
<comment type="caution">
    <text evidence="2">The sequence shown here is derived from an EMBL/GenBank/DDBJ whole genome shotgun (WGS) entry which is preliminary data.</text>
</comment>
<dbReference type="AlphaFoldDB" id="A0AAE0FXP1"/>
<evidence type="ECO:0000313" key="2">
    <source>
        <dbReference type="EMBL" id="KAK3267608.1"/>
    </source>
</evidence>
<proteinExistence type="predicted"/>
<feature type="transmembrane region" description="Helical" evidence="1">
    <location>
        <begin position="92"/>
        <end position="114"/>
    </location>
</feature>
<keyword evidence="3" id="KW-1185">Reference proteome</keyword>
<keyword evidence="1" id="KW-1133">Transmembrane helix</keyword>
<keyword evidence="1" id="KW-0472">Membrane</keyword>
<sequence>MEESMKSLLLQAEKFKNEAVARSTEAVTQLSGILKKDSSADSLSALEQKSPMGSSLSLSDVESGKKVPVSVLRHRINELAKKTKKEGRDFRFRMGVVGVVVLAFLFIVGLVSLFSGGGSPEVAKEETAALSGKAEEYIPLNTENFEIFSYRLRCTKSFALSICRLSMCL</sequence>
<dbReference type="EMBL" id="LGRX02012308">
    <property type="protein sequence ID" value="KAK3267608.1"/>
    <property type="molecule type" value="Genomic_DNA"/>
</dbReference>
<accession>A0AAE0FXP1</accession>
<keyword evidence="1" id="KW-0812">Transmembrane</keyword>
<reference evidence="2 3" key="1">
    <citation type="journal article" date="2015" name="Genome Biol. Evol.">
        <title>Comparative Genomics of a Bacterivorous Green Alga Reveals Evolutionary Causalities and Consequences of Phago-Mixotrophic Mode of Nutrition.</title>
        <authorList>
            <person name="Burns J.A."/>
            <person name="Paasch A."/>
            <person name="Narechania A."/>
            <person name="Kim E."/>
        </authorList>
    </citation>
    <scope>NUCLEOTIDE SEQUENCE [LARGE SCALE GENOMIC DNA]</scope>
    <source>
        <strain evidence="2 3">PLY_AMNH</strain>
    </source>
</reference>
<evidence type="ECO:0000256" key="1">
    <source>
        <dbReference type="SAM" id="Phobius"/>
    </source>
</evidence>
<name>A0AAE0FXP1_9CHLO</name>
<organism evidence="2 3">
    <name type="scientific">Cymbomonas tetramitiformis</name>
    <dbReference type="NCBI Taxonomy" id="36881"/>
    <lineage>
        <taxon>Eukaryota</taxon>
        <taxon>Viridiplantae</taxon>
        <taxon>Chlorophyta</taxon>
        <taxon>Pyramimonadophyceae</taxon>
        <taxon>Pyramimonadales</taxon>
        <taxon>Pyramimonadaceae</taxon>
        <taxon>Cymbomonas</taxon>
    </lineage>
</organism>